<protein>
    <recommendedName>
        <fullName evidence="2">ATP-dependent DNA helicase</fullName>
    </recommendedName>
</protein>
<organism evidence="1">
    <name type="scientific">Amphimedon queenslandica</name>
    <name type="common">Sponge</name>
    <dbReference type="NCBI Taxonomy" id="400682"/>
    <lineage>
        <taxon>Eukaryota</taxon>
        <taxon>Metazoa</taxon>
        <taxon>Porifera</taxon>
        <taxon>Demospongiae</taxon>
        <taxon>Heteroscleromorpha</taxon>
        <taxon>Haplosclerida</taxon>
        <taxon>Niphatidae</taxon>
        <taxon>Amphimedon</taxon>
    </lineage>
</organism>
<reference evidence="1" key="1">
    <citation type="submission" date="2017-05" db="UniProtKB">
        <authorList>
            <consortium name="EnsemblMetazoa"/>
        </authorList>
    </citation>
    <scope>IDENTIFICATION</scope>
</reference>
<dbReference type="InParanoid" id="A0A1X7URS0"/>
<name>A0A1X7URS0_AMPQE</name>
<evidence type="ECO:0000313" key="1">
    <source>
        <dbReference type="EnsemblMetazoa" id="Aqu2.1.30675_001"/>
    </source>
</evidence>
<accession>A0A1X7URS0</accession>
<dbReference type="EnsemblMetazoa" id="Aqu2.1.30675_001">
    <property type="protein sequence ID" value="Aqu2.1.30675_001"/>
    <property type="gene ID" value="Aqu2.1.30675"/>
</dbReference>
<evidence type="ECO:0008006" key="2">
    <source>
        <dbReference type="Google" id="ProtNLM"/>
    </source>
</evidence>
<proteinExistence type="predicted"/>
<sequence>MIASSGSPDDAGALDPVVMLSKSARIMLTNNLWVKVGLVNGGMGTIKAICYLSDKPALPVAVMVQFDHY</sequence>
<dbReference type="AlphaFoldDB" id="A0A1X7URS0"/>